<comment type="subcellular location">
    <subcellularLocation>
        <location evidence="1">Membrane</location>
        <topology evidence="1">Multi-pass membrane protein</topology>
    </subcellularLocation>
</comment>
<dbReference type="Pfam" id="PF00005">
    <property type="entry name" value="ABC_tran"/>
    <property type="match status" value="2"/>
</dbReference>
<dbReference type="CDD" id="cd03244">
    <property type="entry name" value="ABCC_MRP_domain2"/>
    <property type="match status" value="1"/>
</dbReference>
<feature type="transmembrane region" description="Helical" evidence="10">
    <location>
        <begin position="289"/>
        <end position="308"/>
    </location>
</feature>
<evidence type="ECO:0000259" key="11">
    <source>
        <dbReference type="PROSITE" id="PS50893"/>
    </source>
</evidence>
<feature type="domain" description="ABC transmembrane type-1" evidence="12">
    <location>
        <begin position="850"/>
        <end position="1126"/>
    </location>
</feature>
<dbReference type="GO" id="GO:0005524">
    <property type="term" value="F:ATP binding"/>
    <property type="evidence" value="ECO:0007669"/>
    <property type="project" value="UniProtKB-KW"/>
</dbReference>
<dbReference type="FunFam" id="3.40.50.300:FF:000973">
    <property type="entry name" value="Multidrug resistance-associated protein 4"/>
    <property type="match status" value="1"/>
</dbReference>
<feature type="transmembrane region" description="Helical" evidence="10">
    <location>
        <begin position="844"/>
        <end position="865"/>
    </location>
</feature>
<feature type="transmembrane region" description="Helical" evidence="10">
    <location>
        <begin position="1073"/>
        <end position="1093"/>
    </location>
</feature>
<keyword evidence="3" id="KW-0813">Transport</keyword>
<dbReference type="GO" id="GO:0016887">
    <property type="term" value="F:ATP hydrolysis activity"/>
    <property type="evidence" value="ECO:0007669"/>
    <property type="project" value="InterPro"/>
</dbReference>
<dbReference type="FunFam" id="1.20.1560.10:FF:000013">
    <property type="entry name" value="ABC transporter C family member 2"/>
    <property type="match status" value="1"/>
</dbReference>
<gene>
    <name evidence="13" type="ORF">B9G98_01347</name>
</gene>
<dbReference type="GO" id="GO:0008559">
    <property type="term" value="F:ABC-type xenobiotic transporter activity"/>
    <property type="evidence" value="ECO:0007669"/>
    <property type="project" value="TreeGrafter"/>
</dbReference>
<evidence type="ECO:0000256" key="10">
    <source>
        <dbReference type="SAM" id="Phobius"/>
    </source>
</evidence>
<feature type="domain" description="ABC transporter" evidence="11">
    <location>
        <begin position="533"/>
        <end position="753"/>
    </location>
</feature>
<dbReference type="EMBL" id="NDIQ01000001">
    <property type="protein sequence ID" value="PRT53727.1"/>
    <property type="molecule type" value="Genomic_DNA"/>
</dbReference>
<evidence type="ECO:0000313" key="13">
    <source>
        <dbReference type="EMBL" id="PRT53727.1"/>
    </source>
</evidence>
<dbReference type="InterPro" id="IPR050173">
    <property type="entry name" value="ABC_transporter_C-like"/>
</dbReference>
<dbReference type="InterPro" id="IPR017871">
    <property type="entry name" value="ABC_transporter-like_CS"/>
</dbReference>
<evidence type="ECO:0000256" key="2">
    <source>
        <dbReference type="ARBA" id="ARBA00009726"/>
    </source>
</evidence>
<dbReference type="InterPro" id="IPR027417">
    <property type="entry name" value="P-loop_NTPase"/>
</dbReference>
<sequence length="1416" mass="158111">MVASKAPSKYSAESVNSTEVAAGEKNVVRDSVEVEKSEQDIVLRQHSYISNFFLGTKVKPVPKERAESPQGKASIFSLSTWSWISPMMKTGFNRILEINDMWTIPEKQRISRRLARYERKLAEYNELEKRPKYKEFRAMAHALRWEFWAYLINVCFHIGAELSLTILSRALIEQVSTIYYHGYGYGRGAGLAVGNSILNIVFMWIMMWMQFRSRIFAELCRTTLILAIYSKMTRLSPRGRQQFPSSKIASLITTDTNRIFMATRWTCLVIMVVPAFFSILGLLVHNIGVAALAGCCLVFVGVVVNVFMSRLITSFRRRSLPFADKRISLVRETIENMRIVKFYGWENSFVEMISKARKKEAGFLKLLGLVEGLTDSILTSAPTFAGVLAFGLRTVLGKALNPAQTFPSLTLFQLFIPYSMMFSAGLTAHADAWASVVRLEEFFKANEDPSYVEQTDLDKTAIVIENGRFKWDVELPTEKEKKKTRRRMRYMRWKIRQTDETIVPPAPAAVGTATGGHDESEKYFVGNGDGDGDGEADLTRAGAKKFPGLLDINLEVAKGELIMVVGPIGSGKSTLLSSILGLSTKTQGTVKVDGVVSSVMSMWSKNDTIRNNILFGSAYDADKYAKVVHVCNLETDFKLFPGGDFSEVGERGITLSGGQKARIALARCVYHGGDIVLLDDVLSAVDGKVSNHIFERCINGYLGDRTRIMSTHNLKLLVKADRVIYMDGDGTMSVGSLDELLDSNPKFRESYMSALNANDDESDAASSLVDDNEIETALDNETNEAVVHKTDKKFELSELDGLQRFESRMKGSPADAKLMQDEQRNRGQVTSDVLYKYLSSGSKLGLPFLAIIAVLSAGVATGTTMQTVWLNFWTSDRYHTSNGLYIGMYAVIITCRMVFFVCLATSVCVFAFNSSSVFHNSAVENLYRAPMSYFDTTPLGRIINRFTDDTANLDTQLYMQIRMTLFSSSMLLASLITIFVYVPYTIIALVPVIGIALIFLSYYRNSAREIKRVNSLFRSRMFTIVMETVSGLSTIVSYKQQGPLRDELCERIDDMNCSFTVNVASQFWMSLRVVMSTACINFLTIMLAVFQVFSLDPSTVGLLLSLLPSVAMSISMLLPLFAELENQMNSVERLYELAYSIPQEAPYHIEETKPAPDWPSKGGVVFDQVSLRYRPNLPVVLNNLSVEIKPGEKVGIVGRTGAGKSTILSALFRITELASGRILIDGTDISTIGLTDLRSKLSIIPQDPVIFEGTIRFNLDPFNERSDVELWDALRRSGVIRENEIKNGKANAEHKFHLDTAISGDGSNFSLGERQLLTLARALVRQSRIIVLDEATATVDIETDKMIQETISKEFAECTILCIAHRLQTIINYDKVIVMDAGQAKEMGSPKKLFRDSMSTFHQMCVDSNITEADFI</sequence>
<dbReference type="OrthoDB" id="6500128at2759"/>
<proteinExistence type="inferred from homology"/>
<evidence type="ECO:0000256" key="1">
    <source>
        <dbReference type="ARBA" id="ARBA00004141"/>
    </source>
</evidence>
<dbReference type="SUPFAM" id="SSF90123">
    <property type="entry name" value="ABC transporter transmembrane region"/>
    <property type="match status" value="2"/>
</dbReference>
<feature type="transmembrane region" description="Helical" evidence="10">
    <location>
        <begin position="986"/>
        <end position="1003"/>
    </location>
</feature>
<dbReference type="InterPro" id="IPR003439">
    <property type="entry name" value="ABC_transporter-like_ATP-bd"/>
</dbReference>
<organism evidence="13 14">
    <name type="scientific">Wickerhamiella sorbophila</name>
    <dbReference type="NCBI Taxonomy" id="45607"/>
    <lineage>
        <taxon>Eukaryota</taxon>
        <taxon>Fungi</taxon>
        <taxon>Dikarya</taxon>
        <taxon>Ascomycota</taxon>
        <taxon>Saccharomycotina</taxon>
        <taxon>Dipodascomycetes</taxon>
        <taxon>Dipodascales</taxon>
        <taxon>Trichomonascaceae</taxon>
        <taxon>Wickerhamiella</taxon>
    </lineage>
</organism>
<evidence type="ECO:0000256" key="8">
    <source>
        <dbReference type="ARBA" id="ARBA00022989"/>
    </source>
</evidence>
<keyword evidence="9 10" id="KW-0472">Membrane</keyword>
<dbReference type="PROSITE" id="PS50893">
    <property type="entry name" value="ABC_TRANSPORTER_2"/>
    <property type="match status" value="2"/>
</dbReference>
<evidence type="ECO:0000256" key="3">
    <source>
        <dbReference type="ARBA" id="ARBA00022448"/>
    </source>
</evidence>
<feature type="transmembrane region" description="Helical" evidence="10">
    <location>
        <begin position="1099"/>
        <end position="1121"/>
    </location>
</feature>
<keyword evidence="8 10" id="KW-1133">Transmembrane helix</keyword>
<feature type="transmembrane region" description="Helical" evidence="10">
    <location>
        <begin position="963"/>
        <end position="980"/>
    </location>
</feature>
<evidence type="ECO:0000256" key="9">
    <source>
        <dbReference type="ARBA" id="ARBA00023136"/>
    </source>
</evidence>
<dbReference type="PROSITE" id="PS50929">
    <property type="entry name" value="ABC_TM1F"/>
    <property type="match status" value="2"/>
</dbReference>
<comment type="caution">
    <text evidence="13">The sequence shown here is derived from an EMBL/GenBank/DDBJ whole genome shotgun (WGS) entry which is preliminary data.</text>
</comment>
<evidence type="ECO:0000256" key="6">
    <source>
        <dbReference type="ARBA" id="ARBA00022741"/>
    </source>
</evidence>
<dbReference type="GO" id="GO:0000329">
    <property type="term" value="C:fungal-type vacuole membrane"/>
    <property type="evidence" value="ECO:0007669"/>
    <property type="project" value="UniProtKB-ARBA"/>
</dbReference>
<feature type="domain" description="ABC transporter" evidence="11">
    <location>
        <begin position="1164"/>
        <end position="1406"/>
    </location>
</feature>
<dbReference type="Proteomes" id="UP000238350">
    <property type="component" value="Unassembled WGS sequence"/>
</dbReference>
<dbReference type="FunFam" id="3.40.50.300:FF:000565">
    <property type="entry name" value="ABC bile acid transporter"/>
    <property type="match status" value="1"/>
</dbReference>
<keyword evidence="5" id="KW-0677">Repeat</keyword>
<keyword evidence="4 10" id="KW-0812">Transmembrane</keyword>
<dbReference type="InterPro" id="IPR036640">
    <property type="entry name" value="ABC1_TM_sf"/>
</dbReference>
<dbReference type="RefSeq" id="XP_024663673.1">
    <property type="nucleotide sequence ID" value="XM_024807905.1"/>
</dbReference>
<keyword evidence="6" id="KW-0547">Nucleotide-binding</keyword>
<dbReference type="CDD" id="cd03250">
    <property type="entry name" value="ABCC_MRP_domain1"/>
    <property type="match status" value="1"/>
</dbReference>
<feature type="transmembrane region" description="Helical" evidence="10">
    <location>
        <begin position="184"/>
        <end position="205"/>
    </location>
</feature>
<dbReference type="GeneID" id="36515096"/>
<dbReference type="SUPFAM" id="SSF52540">
    <property type="entry name" value="P-loop containing nucleoside triphosphate hydrolases"/>
    <property type="match status" value="2"/>
</dbReference>
<feature type="domain" description="ABC transmembrane type-1" evidence="12">
    <location>
        <begin position="155"/>
        <end position="431"/>
    </location>
</feature>
<reference evidence="13 14" key="1">
    <citation type="submission" date="2017-04" db="EMBL/GenBank/DDBJ databases">
        <title>Genome sequencing of [Candida] sorbophila.</title>
        <authorList>
            <person name="Ahn J.O."/>
        </authorList>
    </citation>
    <scope>NUCLEOTIDE SEQUENCE [LARGE SCALE GENOMIC DNA]</scope>
    <source>
        <strain evidence="13 14">DS02</strain>
    </source>
</reference>
<dbReference type="PROSITE" id="PS00211">
    <property type="entry name" value="ABC_TRANSPORTER_1"/>
    <property type="match status" value="2"/>
</dbReference>
<dbReference type="InterPro" id="IPR011527">
    <property type="entry name" value="ABC1_TM_dom"/>
</dbReference>
<evidence type="ECO:0000313" key="14">
    <source>
        <dbReference type="Proteomes" id="UP000238350"/>
    </source>
</evidence>
<dbReference type="GO" id="GO:0005886">
    <property type="term" value="C:plasma membrane"/>
    <property type="evidence" value="ECO:0007669"/>
    <property type="project" value="TreeGrafter"/>
</dbReference>
<dbReference type="Pfam" id="PF00664">
    <property type="entry name" value="ABC_membrane"/>
    <property type="match status" value="2"/>
</dbReference>
<dbReference type="SMART" id="SM00382">
    <property type="entry name" value="AAA"/>
    <property type="match status" value="2"/>
</dbReference>
<keyword evidence="7" id="KW-0067">ATP-binding</keyword>
<keyword evidence="14" id="KW-1185">Reference proteome</keyword>
<dbReference type="PANTHER" id="PTHR24223">
    <property type="entry name" value="ATP-BINDING CASSETTE SUB-FAMILY C"/>
    <property type="match status" value="1"/>
</dbReference>
<dbReference type="STRING" id="45607.A0A2T0FFI1"/>
<evidence type="ECO:0000256" key="5">
    <source>
        <dbReference type="ARBA" id="ARBA00022737"/>
    </source>
</evidence>
<dbReference type="InterPro" id="IPR003593">
    <property type="entry name" value="AAA+_ATPase"/>
</dbReference>
<dbReference type="Gene3D" id="3.40.50.300">
    <property type="entry name" value="P-loop containing nucleotide triphosphate hydrolases"/>
    <property type="match status" value="2"/>
</dbReference>
<feature type="transmembrane region" description="Helical" evidence="10">
    <location>
        <begin position="265"/>
        <end position="283"/>
    </location>
</feature>
<dbReference type="PANTHER" id="PTHR24223:SF456">
    <property type="entry name" value="MULTIDRUG RESISTANCE-ASSOCIATED PROTEIN LETHAL(2)03659"/>
    <property type="match status" value="1"/>
</dbReference>
<comment type="similarity">
    <text evidence="2">Belongs to the ABC transporter superfamily. ABCC family. Conjugate transporter (TC 3.A.1.208) subfamily.</text>
</comment>
<feature type="transmembrane region" description="Helical" evidence="10">
    <location>
        <begin position="885"/>
        <end position="912"/>
    </location>
</feature>
<evidence type="ECO:0000256" key="4">
    <source>
        <dbReference type="ARBA" id="ARBA00022692"/>
    </source>
</evidence>
<accession>A0A2T0FFI1</accession>
<dbReference type="Gene3D" id="1.20.1560.10">
    <property type="entry name" value="ABC transporter type 1, transmembrane domain"/>
    <property type="match status" value="2"/>
</dbReference>
<name>A0A2T0FFI1_9ASCO</name>
<feature type="transmembrane region" description="Helical" evidence="10">
    <location>
        <begin position="147"/>
        <end position="172"/>
    </location>
</feature>
<evidence type="ECO:0000256" key="7">
    <source>
        <dbReference type="ARBA" id="ARBA00022840"/>
    </source>
</evidence>
<protein>
    <submittedName>
        <fullName evidence="13">Oligomycin resistance ATP-dependent permease YOR1</fullName>
    </submittedName>
</protein>
<evidence type="ECO:0000259" key="12">
    <source>
        <dbReference type="PROSITE" id="PS50929"/>
    </source>
</evidence>